<dbReference type="Proteomes" id="UP000176005">
    <property type="component" value="Unassembled WGS sequence"/>
</dbReference>
<proteinExistence type="predicted"/>
<feature type="compositionally biased region" description="Polar residues" evidence="1">
    <location>
        <begin position="14"/>
        <end position="26"/>
    </location>
</feature>
<sequence length="74" mass="7416">MSTRLPGAAPHGSTVGTARTASTVSAVHTPGSARVGPRAARSRTRGGERVSALVTDRHGARGARARALTEGVTA</sequence>
<evidence type="ECO:0000256" key="1">
    <source>
        <dbReference type="SAM" id="MobiDB-lite"/>
    </source>
</evidence>
<reference evidence="2 3" key="1">
    <citation type="journal article" date="2016" name="Front. Microbiol.">
        <title>Comparative Genomics Analysis of Streptomyces Species Reveals Their Adaptation to the Marine Environment and Their Diversity at the Genomic Level.</title>
        <authorList>
            <person name="Tian X."/>
            <person name="Zhang Z."/>
            <person name="Yang T."/>
            <person name="Chen M."/>
            <person name="Li J."/>
            <person name="Chen F."/>
            <person name="Yang J."/>
            <person name="Li W."/>
            <person name="Zhang B."/>
            <person name="Zhang Z."/>
            <person name="Wu J."/>
            <person name="Zhang C."/>
            <person name="Long L."/>
            <person name="Xiao J."/>
        </authorList>
    </citation>
    <scope>NUCLEOTIDE SEQUENCE [LARGE SCALE GENOMIC DNA]</scope>
    <source>
        <strain evidence="2 3">SCSIO 10429</strain>
    </source>
</reference>
<evidence type="ECO:0000313" key="3">
    <source>
        <dbReference type="Proteomes" id="UP000176005"/>
    </source>
</evidence>
<gene>
    <name evidence="2" type="ORF">AN218_23270</name>
</gene>
<name>A0A1E7KZ38_9ACTN</name>
<dbReference type="AlphaFoldDB" id="A0A1E7KZ38"/>
<organism evidence="2 3">
    <name type="scientific">Streptomyces nanshensis</name>
    <dbReference type="NCBI Taxonomy" id="518642"/>
    <lineage>
        <taxon>Bacteria</taxon>
        <taxon>Bacillati</taxon>
        <taxon>Actinomycetota</taxon>
        <taxon>Actinomycetes</taxon>
        <taxon>Kitasatosporales</taxon>
        <taxon>Streptomycetaceae</taxon>
        <taxon>Streptomyces</taxon>
    </lineage>
</organism>
<dbReference type="EMBL" id="LJGW01000378">
    <property type="protein sequence ID" value="OEV09184.1"/>
    <property type="molecule type" value="Genomic_DNA"/>
</dbReference>
<feature type="region of interest" description="Disordered" evidence="1">
    <location>
        <begin position="1"/>
        <end position="50"/>
    </location>
</feature>
<keyword evidence="3" id="KW-1185">Reference proteome</keyword>
<protein>
    <submittedName>
        <fullName evidence="2">Uncharacterized protein</fullName>
    </submittedName>
</protein>
<comment type="caution">
    <text evidence="2">The sequence shown here is derived from an EMBL/GenBank/DDBJ whole genome shotgun (WGS) entry which is preliminary data.</text>
</comment>
<evidence type="ECO:0000313" key="2">
    <source>
        <dbReference type="EMBL" id="OEV09184.1"/>
    </source>
</evidence>
<accession>A0A1E7KZ38</accession>